<dbReference type="Proteomes" id="UP000683442">
    <property type="component" value="Chromosome"/>
</dbReference>
<feature type="coiled-coil region" evidence="1">
    <location>
        <begin position="71"/>
        <end position="98"/>
    </location>
</feature>
<keyword evidence="1" id="KW-0175">Coiled coil</keyword>
<evidence type="ECO:0000259" key="2">
    <source>
        <dbReference type="Pfam" id="PF12728"/>
    </source>
</evidence>
<evidence type="ECO:0000256" key="1">
    <source>
        <dbReference type="SAM" id="Coils"/>
    </source>
</evidence>
<dbReference type="Pfam" id="PF12728">
    <property type="entry name" value="HTH_17"/>
    <property type="match status" value="1"/>
</dbReference>
<organism evidence="3 4">
    <name type="scientific">Marinobacter adhaerens</name>
    <dbReference type="NCBI Taxonomy" id="1033846"/>
    <lineage>
        <taxon>Bacteria</taxon>
        <taxon>Pseudomonadati</taxon>
        <taxon>Pseudomonadota</taxon>
        <taxon>Gammaproteobacteria</taxon>
        <taxon>Pseudomonadales</taxon>
        <taxon>Marinobacteraceae</taxon>
        <taxon>Marinobacter</taxon>
    </lineage>
</organism>
<dbReference type="InterPro" id="IPR036388">
    <property type="entry name" value="WH-like_DNA-bd_sf"/>
</dbReference>
<dbReference type="GeneID" id="78559276"/>
<evidence type="ECO:0000313" key="3">
    <source>
        <dbReference type="EMBL" id="QWV14428.1"/>
    </source>
</evidence>
<dbReference type="RefSeq" id="WP_014576191.1">
    <property type="nucleotide sequence ID" value="NZ_CP076686.1"/>
</dbReference>
<keyword evidence="4" id="KW-1185">Reference proteome</keyword>
<dbReference type="InterPro" id="IPR009061">
    <property type="entry name" value="DNA-bd_dom_put_sf"/>
</dbReference>
<dbReference type="InterPro" id="IPR041657">
    <property type="entry name" value="HTH_17"/>
</dbReference>
<gene>
    <name evidence="3" type="ORF">KQ249_07495</name>
</gene>
<feature type="domain" description="Helix-turn-helix" evidence="2">
    <location>
        <begin position="13"/>
        <end position="59"/>
    </location>
</feature>
<dbReference type="SUPFAM" id="SSF46955">
    <property type="entry name" value="Putative DNA-binding domain"/>
    <property type="match status" value="1"/>
</dbReference>
<dbReference type="EMBL" id="CP076686">
    <property type="protein sequence ID" value="QWV14428.1"/>
    <property type="molecule type" value="Genomic_DNA"/>
</dbReference>
<proteinExistence type="predicted"/>
<evidence type="ECO:0000313" key="4">
    <source>
        <dbReference type="Proteomes" id="UP000683442"/>
    </source>
</evidence>
<reference evidence="3 4" key="1">
    <citation type="submission" date="2021-06" db="EMBL/GenBank/DDBJ databases">
        <title>Microbial metabolic specificity influences pelagic lipid remineralization.</title>
        <authorList>
            <person name="Behrendt L."/>
            <person name="Hunter J.E."/>
            <person name="Alcolombri U."/>
            <person name="Smriga S."/>
            <person name="Mincer T."/>
            <person name="Lowenstein D.P."/>
            <person name="Peaudecerf F.J."/>
            <person name="Fernandez V.I."/>
            <person name="Fredricks H."/>
            <person name="Almblad H."/>
            <person name="Harrison J.J."/>
            <person name="Stocker R."/>
            <person name="Van Mooy B.A.S."/>
        </authorList>
    </citation>
    <scope>NUCLEOTIDE SEQUENCE [LARGE SCALE GENOMIC DNA]</scope>
    <source>
        <strain evidence="3 4">HP15-B</strain>
    </source>
</reference>
<sequence>MAFKGKGRLVNREELAEIFGVSLNTVTSWIRNGCPYEEKGRQGKPWKFNTRDVAEWNREQAQIEATGDGPMDEYELKLRKLAAEAAQAELDLARDRKLVAPIDEFERARAMENATIRANIMNVPGRVVSQLIGETSEARFKEVLSAELIQALESAADSDIDLEPEEEEPDAA</sequence>
<name>A0ABX8IMV2_9GAMM</name>
<protein>
    <submittedName>
        <fullName evidence="3">Terminase small subunit</fullName>
    </submittedName>
</protein>
<dbReference type="Gene3D" id="1.10.10.10">
    <property type="entry name" value="Winged helix-like DNA-binding domain superfamily/Winged helix DNA-binding domain"/>
    <property type="match status" value="1"/>
</dbReference>
<accession>A0ABX8IMV2</accession>